<evidence type="ECO:0000313" key="12">
    <source>
        <dbReference type="Proteomes" id="UP000460257"/>
    </source>
</evidence>
<evidence type="ECO:0000256" key="1">
    <source>
        <dbReference type="ARBA" id="ARBA00007404"/>
    </source>
</evidence>
<dbReference type="NCBIfam" id="TIGR03591">
    <property type="entry name" value="polynuc_phos"/>
    <property type="match status" value="1"/>
</dbReference>
<evidence type="ECO:0000256" key="5">
    <source>
        <dbReference type="ARBA" id="ARBA00022723"/>
    </source>
</evidence>
<dbReference type="PANTHER" id="PTHR11252">
    <property type="entry name" value="POLYRIBONUCLEOTIDE NUCLEOTIDYLTRANSFERASE"/>
    <property type="match status" value="1"/>
</dbReference>
<dbReference type="Gene3D" id="3.30.1370.10">
    <property type="entry name" value="K Homology domain, type 1"/>
    <property type="match status" value="1"/>
</dbReference>
<dbReference type="GO" id="GO:0006402">
    <property type="term" value="P:mRNA catabolic process"/>
    <property type="evidence" value="ECO:0007669"/>
    <property type="project" value="UniProtKB-UniRule"/>
</dbReference>
<dbReference type="InterPro" id="IPR012162">
    <property type="entry name" value="PNPase"/>
</dbReference>
<keyword evidence="6 8" id="KW-0460">Magnesium</keyword>
<dbReference type="FunFam" id="3.30.1370.10:FF:000001">
    <property type="entry name" value="Polyribonucleotide nucleotidyltransferase"/>
    <property type="match status" value="1"/>
</dbReference>
<feature type="domain" description="KIX" evidence="10">
    <location>
        <begin position="217"/>
        <end position="296"/>
    </location>
</feature>
<dbReference type="SUPFAM" id="SSF54791">
    <property type="entry name" value="Eukaryotic type KH-domain (KH-domain type I)"/>
    <property type="match status" value="1"/>
</dbReference>
<comment type="similarity">
    <text evidence="1 8">Belongs to the polyribonucleotide nucleotidyltransferase family.</text>
</comment>
<dbReference type="EMBL" id="VOGC01000002">
    <property type="protein sequence ID" value="MQN00630.1"/>
    <property type="molecule type" value="Genomic_DNA"/>
</dbReference>
<dbReference type="PROSITE" id="PS50126">
    <property type="entry name" value="S1"/>
    <property type="match status" value="1"/>
</dbReference>
<evidence type="ECO:0000256" key="7">
    <source>
        <dbReference type="ARBA" id="ARBA00022884"/>
    </source>
</evidence>
<comment type="catalytic activity">
    <reaction evidence="8">
        <text>RNA(n+1) + phosphate = RNA(n) + a ribonucleoside 5'-diphosphate</text>
        <dbReference type="Rhea" id="RHEA:22096"/>
        <dbReference type="Rhea" id="RHEA-COMP:14527"/>
        <dbReference type="Rhea" id="RHEA-COMP:17342"/>
        <dbReference type="ChEBI" id="CHEBI:43474"/>
        <dbReference type="ChEBI" id="CHEBI:57930"/>
        <dbReference type="ChEBI" id="CHEBI:140395"/>
        <dbReference type="EC" id="2.7.7.8"/>
    </reaction>
</comment>
<dbReference type="InterPro" id="IPR012340">
    <property type="entry name" value="NA-bd_OB-fold"/>
</dbReference>
<dbReference type="GO" id="GO:0006396">
    <property type="term" value="P:RNA processing"/>
    <property type="evidence" value="ECO:0007669"/>
    <property type="project" value="InterPro"/>
</dbReference>
<dbReference type="InterPro" id="IPR027408">
    <property type="entry name" value="PNPase/RNase_PH_dom_sf"/>
</dbReference>
<dbReference type="GO" id="GO:0003723">
    <property type="term" value="F:RNA binding"/>
    <property type="evidence" value="ECO:0007669"/>
    <property type="project" value="UniProtKB-UniRule"/>
</dbReference>
<feature type="domain" description="S1 motif" evidence="9">
    <location>
        <begin position="617"/>
        <end position="685"/>
    </location>
</feature>
<dbReference type="AlphaFoldDB" id="A0A6N7IXB0"/>
<sequence>MDLAGKPLKVEVGKVAAQANGAVLISYGDTTVLSTATASKEPREGVDFFPLSVEFEEKYYAIGKIPGGFNKREGKASENAVLTDRVIDRPMRPLFPKDLRNDVTLDNLVLSVDPECRPELVAMIGTAMATCISDIPFDGPCAMTQVGMKDGRFIINPSQKDWDTGDLQLTVASTREKVIMIEAGANLISDQTMIDAIYTADDVNKKIIDLIDQMVSEVGKEKFEYQSFALPEHMLEDIEKIVTPDEMEEAVFVNDKQTREANVAAVTDKLTEAFADNEEYLTHLPDAVYQYQKKTVRKMILKDHKRPDGRAIDQIRPLSAEVDLIPRVHGSSMFTRGQTQICDIVTLAPLSEVQRVEGLDPNITEKRYIHQYNFPSYSVGETKPSRGPGRREIGHGALAERALKPVIPSVEEFPYAIRAVSETFESNGSTSMASTCASCMSLMAAGVPIKDMVAGISCGLVTGETDDDYIVLTDIQGIEDFFGDMDFKVTGTHDGISAIQMDIKIHGLTRPIVEEAIRRAHEARNFIMDTCMSKAISKPRDHVAALAPKISFVQIPTDKIGDVVGQRGKTINEIISRTGAQVDIDEDGRVSVSSLDENANAEAIRMVKTIVTDFEKGQILKGTVVSIKPFGAFVEFAPGKEGMVHISKIANERIAHVEDVLTLGDKVTVICLGKDKTGRMSFSIKDVPKEALKD</sequence>
<dbReference type="InterPro" id="IPR015848">
    <property type="entry name" value="PNPase_PH_RNA-bd_bac/org-type"/>
</dbReference>
<evidence type="ECO:0000256" key="2">
    <source>
        <dbReference type="ARBA" id="ARBA00022490"/>
    </source>
</evidence>
<dbReference type="SUPFAM" id="SSF55666">
    <property type="entry name" value="Ribonuclease PH domain 2-like"/>
    <property type="match status" value="2"/>
</dbReference>
<dbReference type="PROSITE" id="PS50952">
    <property type="entry name" value="KIX"/>
    <property type="match status" value="1"/>
</dbReference>
<dbReference type="CDD" id="cd11363">
    <property type="entry name" value="RNase_PH_PNPase_1"/>
    <property type="match status" value="1"/>
</dbReference>
<dbReference type="Gene3D" id="2.40.50.140">
    <property type="entry name" value="Nucleic acid-binding proteins"/>
    <property type="match status" value="1"/>
</dbReference>
<dbReference type="PANTHER" id="PTHR11252:SF0">
    <property type="entry name" value="POLYRIBONUCLEOTIDE NUCLEOTIDYLTRANSFERASE 1, MITOCHONDRIAL"/>
    <property type="match status" value="1"/>
</dbReference>
<dbReference type="Pfam" id="PF00575">
    <property type="entry name" value="S1"/>
    <property type="match status" value="1"/>
</dbReference>
<dbReference type="InterPro" id="IPR004087">
    <property type="entry name" value="KH_dom"/>
</dbReference>
<dbReference type="NCBIfam" id="NF008805">
    <property type="entry name" value="PRK11824.1"/>
    <property type="match status" value="1"/>
</dbReference>
<evidence type="ECO:0000313" key="11">
    <source>
        <dbReference type="EMBL" id="MQN00630.1"/>
    </source>
</evidence>
<keyword evidence="12" id="KW-1185">Reference proteome</keyword>
<keyword evidence="3 8" id="KW-0808">Transferase</keyword>
<feature type="binding site" evidence="8">
    <location>
        <position position="480"/>
    </location>
    <ligand>
        <name>Mg(2+)</name>
        <dbReference type="ChEBI" id="CHEBI:18420"/>
    </ligand>
</feature>
<dbReference type="InterPro" id="IPR015847">
    <property type="entry name" value="ExoRNase_PH_dom2"/>
</dbReference>
<dbReference type="InterPro" id="IPR036345">
    <property type="entry name" value="ExoRNase_PH_dom2_sf"/>
</dbReference>
<dbReference type="PROSITE" id="PS50084">
    <property type="entry name" value="KH_TYPE_1"/>
    <property type="match status" value="1"/>
</dbReference>
<keyword evidence="5 8" id="KW-0479">Metal-binding</keyword>
<dbReference type="FunFam" id="3.30.230.70:FF:000001">
    <property type="entry name" value="Polyribonucleotide nucleotidyltransferase"/>
    <property type="match status" value="1"/>
</dbReference>
<dbReference type="InterPro" id="IPR004088">
    <property type="entry name" value="KH_dom_type_1"/>
</dbReference>
<keyword evidence="2 8" id="KW-0963">Cytoplasm</keyword>
<evidence type="ECO:0000256" key="8">
    <source>
        <dbReference type="HAMAP-Rule" id="MF_01595"/>
    </source>
</evidence>
<dbReference type="EC" id="2.7.7.8" evidence="8"/>
<organism evidence="11 12">
    <name type="scientific">Candidatus Weimeria bifida</name>
    <dbReference type="NCBI Taxonomy" id="2599074"/>
    <lineage>
        <taxon>Bacteria</taxon>
        <taxon>Bacillati</taxon>
        <taxon>Bacillota</taxon>
        <taxon>Clostridia</taxon>
        <taxon>Lachnospirales</taxon>
        <taxon>Lachnospiraceae</taxon>
        <taxon>Candidatus Weimeria</taxon>
    </lineage>
</organism>
<dbReference type="CDD" id="cd04472">
    <property type="entry name" value="S1_PNPase"/>
    <property type="match status" value="1"/>
</dbReference>
<dbReference type="InterPro" id="IPR020568">
    <property type="entry name" value="Ribosomal_Su5_D2-typ_SF"/>
</dbReference>
<reference evidence="11" key="1">
    <citation type="journal article" date="2020" name="Appl. Environ. Microbiol.">
        <title>Medium-Chain Fatty Acid Synthesis by 'Candidatus Weimeria bifida' gen. nov., sp. nov., and 'Candidatus Pseudoramibacter fermentans' sp. nov.</title>
        <authorList>
            <person name="Scarborough M.J."/>
            <person name="Myers K.S."/>
            <person name="Donohue T.J."/>
            <person name="Noguera D.R."/>
        </authorList>
    </citation>
    <scope>NUCLEOTIDE SEQUENCE</scope>
    <source>
        <strain evidence="11">LCO1.1</strain>
    </source>
</reference>
<comment type="function">
    <text evidence="8">Involved in mRNA degradation. Catalyzes the phosphorolysis of single-stranded polyribonucleotides processively in the 3'- to 5'-direction.</text>
</comment>
<dbReference type="GO" id="GO:0000175">
    <property type="term" value="F:3'-5'-RNA exonuclease activity"/>
    <property type="evidence" value="ECO:0007669"/>
    <property type="project" value="TreeGrafter"/>
</dbReference>
<gene>
    <name evidence="8" type="primary">pnp</name>
    <name evidence="11" type="ORF">FRC54_01330</name>
</gene>
<dbReference type="Pfam" id="PF03725">
    <property type="entry name" value="RNase_PH_C"/>
    <property type="match status" value="2"/>
</dbReference>
<dbReference type="InterPro" id="IPR001247">
    <property type="entry name" value="ExoRNase_PH_dom1"/>
</dbReference>
<dbReference type="GO" id="GO:0005829">
    <property type="term" value="C:cytosol"/>
    <property type="evidence" value="ECO:0007669"/>
    <property type="project" value="TreeGrafter"/>
</dbReference>
<accession>A0A6N7IXB0</accession>
<keyword evidence="7 8" id="KW-0694">RNA-binding</keyword>
<evidence type="ECO:0000256" key="4">
    <source>
        <dbReference type="ARBA" id="ARBA00022695"/>
    </source>
</evidence>
<evidence type="ECO:0000256" key="6">
    <source>
        <dbReference type="ARBA" id="ARBA00022842"/>
    </source>
</evidence>
<proteinExistence type="inferred from homology"/>
<dbReference type="InterPro" id="IPR003029">
    <property type="entry name" value="S1_domain"/>
</dbReference>
<dbReference type="FunFam" id="2.40.50.140:FF:000189">
    <property type="entry name" value="Polyribonucleotide nucleotidyltransferase, putative"/>
    <property type="match status" value="1"/>
</dbReference>
<protein>
    <recommendedName>
        <fullName evidence="8">Polyribonucleotide nucleotidyltransferase</fullName>
        <ecNumber evidence="8">2.7.7.8</ecNumber>
    </recommendedName>
    <alternativeName>
        <fullName evidence="8">Polynucleotide phosphorylase</fullName>
        <shortName evidence="8">PNPase</shortName>
    </alternativeName>
</protein>
<evidence type="ECO:0000259" key="9">
    <source>
        <dbReference type="PROSITE" id="PS50126"/>
    </source>
</evidence>
<dbReference type="GO" id="GO:0000287">
    <property type="term" value="F:magnesium ion binding"/>
    <property type="evidence" value="ECO:0007669"/>
    <property type="project" value="UniProtKB-UniRule"/>
</dbReference>
<dbReference type="SMART" id="SM00316">
    <property type="entry name" value="S1"/>
    <property type="match status" value="1"/>
</dbReference>
<evidence type="ECO:0000256" key="3">
    <source>
        <dbReference type="ARBA" id="ARBA00022679"/>
    </source>
</evidence>
<evidence type="ECO:0000259" key="10">
    <source>
        <dbReference type="PROSITE" id="PS50952"/>
    </source>
</evidence>
<dbReference type="CDD" id="cd11364">
    <property type="entry name" value="RNase_PH_PNPase_2"/>
    <property type="match status" value="1"/>
</dbReference>
<dbReference type="SUPFAM" id="SSF54211">
    <property type="entry name" value="Ribosomal protein S5 domain 2-like"/>
    <property type="match status" value="2"/>
</dbReference>
<dbReference type="GO" id="GO:0006355">
    <property type="term" value="P:regulation of DNA-templated transcription"/>
    <property type="evidence" value="ECO:0007669"/>
    <property type="project" value="InterPro"/>
</dbReference>
<feature type="binding site" evidence="8">
    <location>
        <position position="486"/>
    </location>
    <ligand>
        <name>Mg(2+)</name>
        <dbReference type="ChEBI" id="CHEBI:18420"/>
    </ligand>
</feature>
<keyword evidence="4 8" id="KW-0548">Nucleotidyltransferase</keyword>
<comment type="caution">
    <text evidence="11">The sequence shown here is derived from an EMBL/GenBank/DDBJ whole genome shotgun (WGS) entry which is preliminary data.</text>
</comment>
<dbReference type="SUPFAM" id="SSF50249">
    <property type="entry name" value="Nucleic acid-binding proteins"/>
    <property type="match status" value="1"/>
</dbReference>
<dbReference type="PIRSF" id="PIRSF005499">
    <property type="entry name" value="PNPase"/>
    <property type="match status" value="1"/>
</dbReference>
<name>A0A6N7IXB0_9FIRM</name>
<dbReference type="SMART" id="SM00322">
    <property type="entry name" value="KH"/>
    <property type="match status" value="1"/>
</dbReference>
<dbReference type="Pfam" id="PF01138">
    <property type="entry name" value="RNase_PH"/>
    <property type="match status" value="2"/>
</dbReference>
<dbReference type="GO" id="GO:0003712">
    <property type="term" value="F:transcription coregulator activity"/>
    <property type="evidence" value="ECO:0007669"/>
    <property type="project" value="InterPro"/>
</dbReference>
<comment type="subcellular location">
    <subcellularLocation>
        <location evidence="8">Cytoplasm</location>
    </subcellularLocation>
</comment>
<dbReference type="Pfam" id="PF03726">
    <property type="entry name" value="PNPase"/>
    <property type="match status" value="1"/>
</dbReference>
<dbReference type="InterPro" id="IPR003101">
    <property type="entry name" value="KIX_dom"/>
</dbReference>
<dbReference type="InterPro" id="IPR036612">
    <property type="entry name" value="KH_dom_type_1_sf"/>
</dbReference>
<dbReference type="Pfam" id="PF00013">
    <property type="entry name" value="KH_1"/>
    <property type="match status" value="1"/>
</dbReference>
<comment type="cofactor">
    <cofactor evidence="8">
        <name>Mg(2+)</name>
        <dbReference type="ChEBI" id="CHEBI:18420"/>
    </cofactor>
</comment>
<dbReference type="Gene3D" id="3.30.230.70">
    <property type="entry name" value="GHMP Kinase, N-terminal domain"/>
    <property type="match status" value="2"/>
</dbReference>
<dbReference type="CDD" id="cd02393">
    <property type="entry name" value="KH-I_PNPase"/>
    <property type="match status" value="1"/>
</dbReference>
<dbReference type="GO" id="GO:0004654">
    <property type="term" value="F:polyribonucleotide nucleotidyltransferase activity"/>
    <property type="evidence" value="ECO:0007669"/>
    <property type="project" value="UniProtKB-UniRule"/>
</dbReference>
<dbReference type="HAMAP" id="MF_01595">
    <property type="entry name" value="PNPase"/>
    <property type="match status" value="1"/>
</dbReference>
<dbReference type="Proteomes" id="UP000460257">
    <property type="component" value="Unassembled WGS sequence"/>
</dbReference>